<dbReference type="Proteomes" id="UP000611640">
    <property type="component" value="Chromosome"/>
</dbReference>
<keyword evidence="7" id="KW-0269">Exonuclease</keyword>
<feature type="compositionally biased region" description="Low complexity" evidence="16">
    <location>
        <begin position="909"/>
        <end position="925"/>
    </location>
</feature>
<feature type="region of interest" description="Disordered" evidence="16">
    <location>
        <begin position="839"/>
        <end position="869"/>
    </location>
</feature>
<feature type="region of interest" description="Disordered" evidence="16">
    <location>
        <begin position="892"/>
        <end position="931"/>
    </location>
</feature>
<dbReference type="EC" id="5.6.2.4" evidence="13"/>
<evidence type="ECO:0000256" key="11">
    <source>
        <dbReference type="ARBA" id="ARBA00023235"/>
    </source>
</evidence>
<evidence type="ECO:0000259" key="18">
    <source>
        <dbReference type="PROSITE" id="PS51217"/>
    </source>
</evidence>
<evidence type="ECO:0000313" key="20">
    <source>
        <dbReference type="Proteomes" id="UP000611640"/>
    </source>
</evidence>
<gene>
    <name evidence="19" type="ORF">Athai_44970</name>
</gene>
<dbReference type="GO" id="GO:0005524">
    <property type="term" value="F:ATP binding"/>
    <property type="evidence" value="ECO:0007669"/>
    <property type="project" value="UniProtKB-UniRule"/>
</dbReference>
<feature type="region of interest" description="Disordered" evidence="16">
    <location>
        <begin position="95"/>
        <end position="163"/>
    </location>
</feature>
<dbReference type="PROSITE" id="PS51217">
    <property type="entry name" value="UVRD_HELICASE_CTER"/>
    <property type="match status" value="1"/>
</dbReference>
<dbReference type="InterPro" id="IPR038726">
    <property type="entry name" value="PDDEXK_AddAB-type"/>
</dbReference>
<name>A0A7R7HZ55_9ACTN</name>
<dbReference type="InterPro" id="IPR027417">
    <property type="entry name" value="P-loop_NTPase"/>
</dbReference>
<reference evidence="19 20" key="1">
    <citation type="submission" date="2020-08" db="EMBL/GenBank/DDBJ databases">
        <title>Whole genome shotgun sequence of Actinocatenispora thailandica NBRC 105041.</title>
        <authorList>
            <person name="Komaki H."/>
            <person name="Tamura T."/>
        </authorList>
    </citation>
    <scope>NUCLEOTIDE SEQUENCE [LARGE SCALE GENOMIC DNA]</scope>
    <source>
        <strain evidence="19 20">NBRC 105041</strain>
    </source>
</reference>
<dbReference type="InterPro" id="IPR014017">
    <property type="entry name" value="DNA_helicase_UvrD-like_C"/>
</dbReference>
<organism evidence="19 20">
    <name type="scientific">Actinocatenispora thailandica</name>
    <dbReference type="NCBI Taxonomy" id="227318"/>
    <lineage>
        <taxon>Bacteria</taxon>
        <taxon>Bacillati</taxon>
        <taxon>Actinomycetota</taxon>
        <taxon>Actinomycetes</taxon>
        <taxon>Micromonosporales</taxon>
        <taxon>Micromonosporaceae</taxon>
        <taxon>Actinocatenispora</taxon>
    </lineage>
</organism>
<dbReference type="KEGG" id="atl:Athai_44970"/>
<dbReference type="GO" id="GO:0004527">
    <property type="term" value="F:exonuclease activity"/>
    <property type="evidence" value="ECO:0007669"/>
    <property type="project" value="UniProtKB-KW"/>
</dbReference>
<comment type="similarity">
    <text evidence="1">Belongs to the helicase family. UvrD subfamily.</text>
</comment>
<evidence type="ECO:0000256" key="3">
    <source>
        <dbReference type="ARBA" id="ARBA00022741"/>
    </source>
</evidence>
<dbReference type="GO" id="GO:0043138">
    <property type="term" value="F:3'-5' DNA helicase activity"/>
    <property type="evidence" value="ECO:0007669"/>
    <property type="project" value="UniProtKB-EC"/>
</dbReference>
<keyword evidence="6 15" id="KW-0347">Helicase</keyword>
<dbReference type="GO" id="GO:0003677">
    <property type="term" value="F:DNA binding"/>
    <property type="evidence" value="ECO:0007669"/>
    <property type="project" value="UniProtKB-KW"/>
</dbReference>
<sequence>MSVVTPHRLAELLGLPQPTDEQAAVIGAPLGPLLVVAGAGSGKTETMASRVVYLVANRMVRPEQVLGLTFTRKAAGELSTRIRARLSQLARIPEIGGEPAGPVIGRPDDRPGASGAPGDGPAEAGAPGDAFGGAGGAGGAGRGGTAETGAREQHSVPDALGGEPTVATYHSYAARVVTEHGLRAGYEPTTRLLSEAACWQLADAVVRAYDGDMSAVDLAPVTVTGEVLGLAAELSEHLCDPDRLHHFTERLIAGVRDLPGSMSADTARMVARQQARLQLLPLVTKYIERKVAAEAMDYGDQLSRAATVAVRHPIVGATERDRYRVVLLDEYQDTSHAQVVLLRALFGRGHAVTAVGDPAQSIYAWRGASAGTLERFPTDFALADGRPARRLSLTTSWRNPPSVLSVANEVSRPLRDAGSAAVVLSAAPHAPYGRAVRCALLGTAADEASWVAGTIARHWSTNAPADDPPTTAVLVRSRRQIPVLEQALRARGLPVEVVGLGGLLDTPEVRDVVTTLQVLADPAAGAGLLRLLTGPRLRIGPRDIVALHRRSRELSRRDRPNLPELALPTEVTLVEALDDPGDPALYSPTGYRRLTAFAAELAALRARLDQSLPDLIADVERTIGLDVEVAVRAAAPAAPTGSPDAAGGLARAHLDAFGDVAAQFAADSDTATLAGFLAFLAAAEEQERGLEPGHVEVVTGAVQVLTVHAAKGLEWDVVALAGAAEAVFPARPQGDHWLNRPGVLPFALRGDRTGLPELELSAVGDHKAFNRARRDFLARWAEHDAAEERRLAYVAVTRPCRLLLCSGYWWDGDAQRRRGPSALLTEVRERCLAGAGYVDEWADEPPPDAPNPVRANPLRAQWPEDPLGDRRAGLTAAADLVRAELAALRAADRAGTAGGADPVDTADRAGTAGAESSAAAAEVPAAGGGAVAAEERRWASEVELLLAERDTEARGVGEVALPSALTVTDLVGLADDPGALARRIRRPLPRPPERAASRGTEFHRWLERRLGSQALLDLDELPGAADRDAGVDADLAQLQRRFLASEWATRTPVAVEVPFVTVLAGVVVRGRMDAVFAEPDGGLRVVDWKTGRVPTGDAARAATVQLAAYRLAAAELFDVPLPRVGAAFHYVATGVTDSPADLLDADGLAALVTRLPAAGGEPVTEQ</sequence>
<keyword evidence="4" id="KW-0227">DNA damage</keyword>
<dbReference type="InterPro" id="IPR013986">
    <property type="entry name" value="DExx_box_DNA_helicase_dom_sf"/>
</dbReference>
<dbReference type="AlphaFoldDB" id="A0A7R7HZ55"/>
<evidence type="ECO:0000313" key="19">
    <source>
        <dbReference type="EMBL" id="BCJ36994.1"/>
    </source>
</evidence>
<evidence type="ECO:0000256" key="16">
    <source>
        <dbReference type="SAM" id="MobiDB-lite"/>
    </source>
</evidence>
<comment type="catalytic activity">
    <reaction evidence="12">
        <text>Couples ATP hydrolysis with the unwinding of duplex DNA by translocating in the 3'-5' direction.</text>
        <dbReference type="EC" id="5.6.2.4"/>
    </reaction>
</comment>
<dbReference type="InterPro" id="IPR014016">
    <property type="entry name" value="UvrD-like_ATP-bd"/>
</dbReference>
<dbReference type="InterPro" id="IPR011335">
    <property type="entry name" value="Restrct_endonuc-II-like"/>
</dbReference>
<keyword evidence="2" id="KW-0540">Nuclease</keyword>
<feature type="domain" description="UvrD-like helicase ATP-binding" evidence="17">
    <location>
        <begin position="16"/>
        <end position="400"/>
    </location>
</feature>
<dbReference type="CDD" id="cd17932">
    <property type="entry name" value="DEXQc_UvrD"/>
    <property type="match status" value="1"/>
</dbReference>
<keyword evidence="11" id="KW-0413">Isomerase</keyword>
<dbReference type="Gene3D" id="3.40.50.300">
    <property type="entry name" value="P-loop containing nucleotide triphosphate hydrolases"/>
    <property type="match status" value="4"/>
</dbReference>
<evidence type="ECO:0000256" key="14">
    <source>
        <dbReference type="ARBA" id="ARBA00048988"/>
    </source>
</evidence>
<protein>
    <recommendedName>
        <fullName evidence="13">DNA 3'-5' helicase</fullName>
        <ecNumber evidence="13">5.6.2.4</ecNumber>
    </recommendedName>
</protein>
<feature type="compositionally biased region" description="Gly residues" evidence="16">
    <location>
        <begin position="130"/>
        <end position="146"/>
    </location>
</feature>
<keyword evidence="3 15" id="KW-0547">Nucleotide-binding</keyword>
<dbReference type="PANTHER" id="PTHR11070">
    <property type="entry name" value="UVRD / RECB / PCRA DNA HELICASE FAMILY MEMBER"/>
    <property type="match status" value="1"/>
</dbReference>
<evidence type="ECO:0000256" key="10">
    <source>
        <dbReference type="ARBA" id="ARBA00023204"/>
    </source>
</evidence>
<dbReference type="EMBL" id="AP023355">
    <property type="protein sequence ID" value="BCJ36994.1"/>
    <property type="molecule type" value="Genomic_DNA"/>
</dbReference>
<keyword evidence="8 15" id="KW-0067">ATP-binding</keyword>
<evidence type="ECO:0000256" key="15">
    <source>
        <dbReference type="PROSITE-ProRule" id="PRU00560"/>
    </source>
</evidence>
<accession>A0A7R7HZ55</accession>
<evidence type="ECO:0000256" key="8">
    <source>
        <dbReference type="ARBA" id="ARBA00022840"/>
    </source>
</evidence>
<dbReference type="PANTHER" id="PTHR11070:SF55">
    <property type="entry name" value="DNA 3'-5' HELICASE"/>
    <property type="match status" value="1"/>
</dbReference>
<keyword evidence="5 15" id="KW-0378">Hydrolase</keyword>
<feature type="compositionally biased region" description="Low complexity" evidence="16">
    <location>
        <begin position="112"/>
        <end position="129"/>
    </location>
</feature>
<dbReference type="SUPFAM" id="SSF52540">
    <property type="entry name" value="P-loop containing nucleoside triphosphate hydrolases"/>
    <property type="match status" value="1"/>
</dbReference>
<evidence type="ECO:0000256" key="2">
    <source>
        <dbReference type="ARBA" id="ARBA00022722"/>
    </source>
</evidence>
<keyword evidence="10" id="KW-0234">DNA repair</keyword>
<evidence type="ECO:0000256" key="12">
    <source>
        <dbReference type="ARBA" id="ARBA00034617"/>
    </source>
</evidence>
<comment type="catalytic activity">
    <reaction evidence="14">
        <text>ATP + H2O = ADP + phosphate + H(+)</text>
        <dbReference type="Rhea" id="RHEA:13065"/>
        <dbReference type="ChEBI" id="CHEBI:15377"/>
        <dbReference type="ChEBI" id="CHEBI:15378"/>
        <dbReference type="ChEBI" id="CHEBI:30616"/>
        <dbReference type="ChEBI" id="CHEBI:43474"/>
        <dbReference type="ChEBI" id="CHEBI:456216"/>
        <dbReference type="EC" id="5.6.2.4"/>
    </reaction>
</comment>
<keyword evidence="9" id="KW-0238">DNA-binding</keyword>
<evidence type="ECO:0000256" key="6">
    <source>
        <dbReference type="ARBA" id="ARBA00022806"/>
    </source>
</evidence>
<evidence type="ECO:0000259" key="17">
    <source>
        <dbReference type="PROSITE" id="PS51198"/>
    </source>
</evidence>
<dbReference type="GO" id="GO:0000725">
    <property type="term" value="P:recombinational repair"/>
    <property type="evidence" value="ECO:0007669"/>
    <property type="project" value="TreeGrafter"/>
</dbReference>
<dbReference type="Gene3D" id="3.90.320.10">
    <property type="match status" value="1"/>
</dbReference>
<dbReference type="Gene3D" id="1.10.10.160">
    <property type="match status" value="1"/>
</dbReference>
<evidence type="ECO:0000256" key="7">
    <source>
        <dbReference type="ARBA" id="ARBA00022839"/>
    </source>
</evidence>
<dbReference type="Pfam" id="PF00580">
    <property type="entry name" value="UvrD-helicase"/>
    <property type="match status" value="1"/>
</dbReference>
<dbReference type="Gene3D" id="1.10.486.10">
    <property type="entry name" value="PCRA, domain 4"/>
    <property type="match status" value="1"/>
</dbReference>
<evidence type="ECO:0000256" key="1">
    <source>
        <dbReference type="ARBA" id="ARBA00009922"/>
    </source>
</evidence>
<evidence type="ECO:0000256" key="5">
    <source>
        <dbReference type="ARBA" id="ARBA00022801"/>
    </source>
</evidence>
<dbReference type="SUPFAM" id="SSF52980">
    <property type="entry name" value="Restriction endonuclease-like"/>
    <property type="match status" value="1"/>
</dbReference>
<evidence type="ECO:0000256" key="9">
    <source>
        <dbReference type="ARBA" id="ARBA00023125"/>
    </source>
</evidence>
<feature type="domain" description="UvrD-like helicase C-terminal" evidence="18">
    <location>
        <begin position="401"/>
        <end position="712"/>
    </location>
</feature>
<feature type="binding site" evidence="15">
    <location>
        <begin position="37"/>
        <end position="44"/>
    </location>
    <ligand>
        <name>ATP</name>
        <dbReference type="ChEBI" id="CHEBI:30616"/>
    </ligand>
</feature>
<dbReference type="Pfam" id="PF13361">
    <property type="entry name" value="UvrD_C"/>
    <property type="match status" value="2"/>
</dbReference>
<dbReference type="RefSeq" id="WP_239157096.1">
    <property type="nucleotide sequence ID" value="NZ_BAAAKF010000002.1"/>
</dbReference>
<evidence type="ECO:0000256" key="13">
    <source>
        <dbReference type="ARBA" id="ARBA00034808"/>
    </source>
</evidence>
<dbReference type="InterPro" id="IPR000212">
    <property type="entry name" value="DNA_helicase_UvrD/REP"/>
</dbReference>
<proteinExistence type="inferred from homology"/>
<dbReference type="PROSITE" id="PS51198">
    <property type="entry name" value="UVRD_HELICASE_ATP_BIND"/>
    <property type="match status" value="1"/>
</dbReference>
<keyword evidence="20" id="KW-1185">Reference proteome</keyword>
<dbReference type="GO" id="GO:0033202">
    <property type="term" value="C:DNA helicase complex"/>
    <property type="evidence" value="ECO:0007669"/>
    <property type="project" value="TreeGrafter"/>
</dbReference>
<evidence type="ECO:0000256" key="4">
    <source>
        <dbReference type="ARBA" id="ARBA00022763"/>
    </source>
</evidence>
<dbReference type="Pfam" id="PF12705">
    <property type="entry name" value="PDDEXK_1"/>
    <property type="match status" value="1"/>
</dbReference>
<dbReference type="InterPro" id="IPR011604">
    <property type="entry name" value="PDDEXK-like_dom_sf"/>
</dbReference>
<dbReference type="GO" id="GO:0005829">
    <property type="term" value="C:cytosol"/>
    <property type="evidence" value="ECO:0007669"/>
    <property type="project" value="TreeGrafter"/>
</dbReference>
<feature type="compositionally biased region" description="Low complexity" evidence="16">
    <location>
        <begin position="892"/>
        <end position="901"/>
    </location>
</feature>